<accession>A0ABN8YVE5</accession>
<sequence>MTTRWRKGTREKHRNRRRVGAFLIQSNSLWQDEKIMDHDRHRPGTQQEPERTRTRFPGCAPGKEVCAGSHPPAGPAQETRRESQEPGLPGPAAPPRLPPRLPRTAGSRPAGTPCSAGGNGLAGFPGPRRRGAVTAAGTPPPPPPALSLQSVHQDHSEAPQPRSRRPSRAARVPRAPAPTRHAAHVAGGRTGKGEVAEPFFAESREPEEAPAVESSAPEPVAGGSAGRSR</sequence>
<organism evidence="2 3">
    <name type="scientific">Rangifer tarandus platyrhynchus</name>
    <name type="common">Svalbard reindeer</name>
    <dbReference type="NCBI Taxonomy" id="3082113"/>
    <lineage>
        <taxon>Eukaryota</taxon>
        <taxon>Metazoa</taxon>
        <taxon>Chordata</taxon>
        <taxon>Craniata</taxon>
        <taxon>Vertebrata</taxon>
        <taxon>Euteleostomi</taxon>
        <taxon>Mammalia</taxon>
        <taxon>Eutheria</taxon>
        <taxon>Laurasiatheria</taxon>
        <taxon>Artiodactyla</taxon>
        <taxon>Ruminantia</taxon>
        <taxon>Pecora</taxon>
        <taxon>Cervidae</taxon>
        <taxon>Odocoileinae</taxon>
        <taxon>Rangifer</taxon>
    </lineage>
</organism>
<evidence type="ECO:0000313" key="3">
    <source>
        <dbReference type="Proteomes" id="UP001176941"/>
    </source>
</evidence>
<evidence type="ECO:0000313" key="2">
    <source>
        <dbReference type="EMBL" id="CAI9165542.1"/>
    </source>
</evidence>
<feature type="compositionally biased region" description="Low complexity" evidence="1">
    <location>
        <begin position="209"/>
        <end position="221"/>
    </location>
</feature>
<evidence type="ECO:0000256" key="1">
    <source>
        <dbReference type="SAM" id="MobiDB-lite"/>
    </source>
</evidence>
<feature type="compositionally biased region" description="Pro residues" evidence="1">
    <location>
        <begin position="88"/>
        <end position="101"/>
    </location>
</feature>
<name>A0ABN8YVE5_RANTA</name>
<feature type="compositionally biased region" description="Basic residues" evidence="1">
    <location>
        <begin position="1"/>
        <end position="19"/>
    </location>
</feature>
<proteinExistence type="predicted"/>
<protein>
    <submittedName>
        <fullName evidence="2">Uncharacterized protein</fullName>
    </submittedName>
</protein>
<keyword evidence="3" id="KW-1185">Reference proteome</keyword>
<gene>
    <name evidence="2" type="ORF">MRATA1EN1_LOCUS14504</name>
</gene>
<feature type="compositionally biased region" description="Low complexity" evidence="1">
    <location>
        <begin position="169"/>
        <end position="186"/>
    </location>
</feature>
<reference evidence="2" key="1">
    <citation type="submission" date="2023-04" db="EMBL/GenBank/DDBJ databases">
        <authorList>
            <consortium name="ELIXIR-Norway"/>
        </authorList>
    </citation>
    <scope>NUCLEOTIDE SEQUENCE [LARGE SCALE GENOMIC DNA]</scope>
</reference>
<dbReference type="Proteomes" id="UP001176941">
    <property type="component" value="Chromosome 24"/>
</dbReference>
<feature type="region of interest" description="Disordered" evidence="1">
    <location>
        <begin position="1"/>
        <end position="229"/>
    </location>
</feature>
<dbReference type="EMBL" id="OX459960">
    <property type="protein sequence ID" value="CAI9165542.1"/>
    <property type="molecule type" value="Genomic_DNA"/>
</dbReference>
<feature type="compositionally biased region" description="Basic and acidic residues" evidence="1">
    <location>
        <begin position="31"/>
        <end position="53"/>
    </location>
</feature>